<dbReference type="PANTHER" id="PTHR32063">
    <property type="match status" value="1"/>
</dbReference>
<gene>
    <name evidence="1" type="ORF">SAMN05216429_102146</name>
</gene>
<organism evidence="1 2">
    <name type="scientific">Marinobacter persicus</name>
    <dbReference type="NCBI Taxonomy" id="930118"/>
    <lineage>
        <taxon>Bacteria</taxon>
        <taxon>Pseudomonadati</taxon>
        <taxon>Pseudomonadota</taxon>
        <taxon>Gammaproteobacteria</taxon>
        <taxon>Pseudomonadales</taxon>
        <taxon>Marinobacteraceae</taxon>
        <taxon>Marinobacter</taxon>
    </lineage>
</organism>
<dbReference type="Pfam" id="PF00873">
    <property type="entry name" value="ACR_tran"/>
    <property type="match status" value="1"/>
</dbReference>
<evidence type="ECO:0000313" key="1">
    <source>
        <dbReference type="EMBL" id="SFJ37821.1"/>
    </source>
</evidence>
<dbReference type="EMBL" id="FOSC01000002">
    <property type="protein sequence ID" value="SFJ37821.1"/>
    <property type="molecule type" value="Genomic_DNA"/>
</dbReference>
<dbReference type="SUPFAM" id="SSF82693">
    <property type="entry name" value="Multidrug efflux transporter AcrB pore domain, PN1, PN2, PC1 and PC2 subdomains"/>
    <property type="match status" value="1"/>
</dbReference>
<dbReference type="GO" id="GO:0042910">
    <property type="term" value="F:xenobiotic transmembrane transporter activity"/>
    <property type="evidence" value="ECO:0007669"/>
    <property type="project" value="TreeGrafter"/>
</dbReference>
<sequence length="121" mass="13079">MRFTDIFVHRPVLSTVVSLLILLIGARAAMEMEIRQYPELESTTVTVTTAYPGASSDLIKGFITTPLQQAIAEASGIDYLTSTSSQSVSTIEAKMELNYDANDALAEIQAKVASQRNVLPA</sequence>
<dbReference type="Gene3D" id="1.20.1640.10">
    <property type="entry name" value="Multidrug efflux transporter AcrB transmembrane domain"/>
    <property type="match status" value="1"/>
</dbReference>
<dbReference type="InterPro" id="IPR001036">
    <property type="entry name" value="Acrflvin-R"/>
</dbReference>
<reference evidence="1 2" key="1">
    <citation type="submission" date="2016-10" db="EMBL/GenBank/DDBJ databases">
        <authorList>
            <person name="de Groot N.N."/>
        </authorList>
    </citation>
    <scope>NUCLEOTIDE SEQUENCE [LARGE SCALE GENOMIC DNA]</scope>
    <source>
        <strain evidence="1 2">IBRC-M 10445</strain>
    </source>
</reference>
<dbReference type="Gene3D" id="3.30.70.1430">
    <property type="entry name" value="Multidrug efflux transporter AcrB pore domain"/>
    <property type="match status" value="1"/>
</dbReference>
<accession>A0A1I3QWZ1</accession>
<dbReference type="GO" id="GO:0005886">
    <property type="term" value="C:plasma membrane"/>
    <property type="evidence" value="ECO:0007669"/>
    <property type="project" value="TreeGrafter"/>
</dbReference>
<name>A0A1I3QWZ1_9GAMM</name>
<evidence type="ECO:0000313" key="2">
    <source>
        <dbReference type="Proteomes" id="UP000199445"/>
    </source>
</evidence>
<dbReference type="PRINTS" id="PR00702">
    <property type="entry name" value="ACRIFLAVINRP"/>
</dbReference>
<protein>
    <submittedName>
        <fullName evidence="1">Multidrug efflux pump</fullName>
    </submittedName>
</protein>
<proteinExistence type="predicted"/>
<dbReference type="AlphaFoldDB" id="A0A1I3QWZ1"/>
<dbReference type="PANTHER" id="PTHR32063:SF28">
    <property type="entry name" value="BLR2861 PROTEIN"/>
    <property type="match status" value="1"/>
</dbReference>
<keyword evidence="2" id="KW-1185">Reference proteome</keyword>
<dbReference type="Proteomes" id="UP000199445">
    <property type="component" value="Unassembled WGS sequence"/>
</dbReference>